<reference evidence="1" key="1">
    <citation type="submission" date="2022-11" db="EMBL/GenBank/DDBJ databases">
        <title>Marilongibacter aestuarii gen. nov., sp. nov., isolated from tidal flat sediment.</title>
        <authorList>
            <person name="Jiayan W."/>
        </authorList>
    </citation>
    <scope>NUCLEOTIDE SEQUENCE</scope>
    <source>
        <strain evidence="1">Z1-6</strain>
    </source>
</reference>
<evidence type="ECO:0000313" key="2">
    <source>
        <dbReference type="Proteomes" id="UP001145087"/>
    </source>
</evidence>
<dbReference type="AlphaFoldDB" id="A0A9X3FAP2"/>
<dbReference type="Proteomes" id="UP001145087">
    <property type="component" value="Unassembled WGS sequence"/>
</dbReference>
<keyword evidence="2" id="KW-1185">Reference proteome</keyword>
<accession>A0A9X3FAP2</accession>
<name>A0A9X3FAP2_9BACT</name>
<comment type="caution">
    <text evidence="1">The sequence shown here is derived from an EMBL/GenBank/DDBJ whole genome shotgun (WGS) entry which is preliminary data.</text>
</comment>
<dbReference type="PROSITE" id="PS51257">
    <property type="entry name" value="PROKAR_LIPOPROTEIN"/>
    <property type="match status" value="1"/>
</dbReference>
<protein>
    <submittedName>
        <fullName evidence="1">Uncharacterized protein</fullName>
    </submittedName>
</protein>
<organism evidence="1 2">
    <name type="scientific">Draconibacterium aestuarii</name>
    <dbReference type="NCBI Taxonomy" id="2998507"/>
    <lineage>
        <taxon>Bacteria</taxon>
        <taxon>Pseudomonadati</taxon>
        <taxon>Bacteroidota</taxon>
        <taxon>Bacteroidia</taxon>
        <taxon>Marinilabiliales</taxon>
        <taxon>Prolixibacteraceae</taxon>
        <taxon>Draconibacterium</taxon>
    </lineage>
</organism>
<sequence length="377" mass="44190">MNKQNLFLLLLPFLLFSCSTGKKSLQKGNYYQAITQAVERLKSKPDNEKALTVVKEGYPMAMEWSQEELDLALSSNSAFKWEQAINTMHQVNRLSELIRSTPAARKIISNPKTYTSELNMAYEKAAEERYQAGIHFIEQNTREAARTAFNHFQKADQLIPGYENVLQEMETAKEMATYKVIVEAATVQSRTYKLSSEFFYNQVFEFLNNKYPERSFVNFYSPQQAERFQIQHPDFIVQMEFFDFSVGNVVRNEKEEQLTKRIKVETKDTTRVTYTTYKAKLKTFSDKVISGGRLNYRIIDFNTDNLLRDNLIPGSFTWENRYAIFVGDEEALSDEQFALTKNKTLPLPPHQDLFIEFTRPIYERLSSDLDQFFRRYR</sequence>
<proteinExistence type="predicted"/>
<gene>
    <name evidence="1" type="ORF">OU798_01755</name>
</gene>
<dbReference type="RefSeq" id="WP_343331385.1">
    <property type="nucleotide sequence ID" value="NZ_JAPOHD010000005.1"/>
</dbReference>
<evidence type="ECO:0000313" key="1">
    <source>
        <dbReference type="EMBL" id="MCY1719048.1"/>
    </source>
</evidence>
<dbReference type="EMBL" id="JAPOHD010000005">
    <property type="protein sequence ID" value="MCY1719048.1"/>
    <property type="molecule type" value="Genomic_DNA"/>
</dbReference>